<evidence type="ECO:0000313" key="4">
    <source>
        <dbReference type="Proteomes" id="UP001149163"/>
    </source>
</evidence>
<reference evidence="3" key="1">
    <citation type="submission" date="2022-11" db="EMBL/GenBank/DDBJ databases">
        <authorList>
            <person name="Petersen C."/>
        </authorList>
    </citation>
    <scope>NUCLEOTIDE SEQUENCE</scope>
    <source>
        <strain evidence="3">IBT 26290</strain>
    </source>
</reference>
<dbReference type="RefSeq" id="XP_056541148.1">
    <property type="nucleotide sequence ID" value="XM_056688719.1"/>
</dbReference>
<dbReference type="EMBL" id="JAPQKN010000004">
    <property type="protein sequence ID" value="KAJ5159590.1"/>
    <property type="molecule type" value="Genomic_DNA"/>
</dbReference>
<dbReference type="PANTHER" id="PTHR38790">
    <property type="entry name" value="2EXR DOMAIN-CONTAINING PROTEIN-RELATED"/>
    <property type="match status" value="1"/>
</dbReference>
<evidence type="ECO:0000313" key="3">
    <source>
        <dbReference type="EMBL" id="KAJ5159590.1"/>
    </source>
</evidence>
<dbReference type="OrthoDB" id="4757095at2759"/>
<sequence>MTDGNAFAWMIRTAKNVARTTIVYVVVVPMFVSATWTAWGVMRITKLIKRYNPKSILDRSRRRANWELEPFTRPRALTNPLRGIVTQRNFSQLQSDLFKLPLDIRQRIYRESIEHTRPIHVWRTNRRLCSIYCVAANPGRMDGNVVHWRCSPALDQNGLVAAPFPRKWRSYRFEGLLRSCRRIYSEALGALYSSNVLHFDDPYNLHKLSESVPPQRLASIRYVHMEVLAFHNGQELSPVLANWKKTCIVLVWMTGLQRLHVALGADHPETDTPSPRVGPFLEILRKVKVPKFLVEIPSNATLDGMTVEDGLPFVLVRKEWPHGEWMQGGQHDDPRVRQTGLSILPPCV</sequence>
<dbReference type="GeneID" id="81427895"/>
<organism evidence="3 4">
    <name type="scientific">Penicillium canariense</name>
    <dbReference type="NCBI Taxonomy" id="189055"/>
    <lineage>
        <taxon>Eukaryota</taxon>
        <taxon>Fungi</taxon>
        <taxon>Dikarya</taxon>
        <taxon>Ascomycota</taxon>
        <taxon>Pezizomycotina</taxon>
        <taxon>Eurotiomycetes</taxon>
        <taxon>Eurotiomycetidae</taxon>
        <taxon>Eurotiales</taxon>
        <taxon>Aspergillaceae</taxon>
        <taxon>Penicillium</taxon>
    </lineage>
</organism>
<keyword evidence="1" id="KW-0472">Membrane</keyword>
<dbReference type="Proteomes" id="UP001149163">
    <property type="component" value="Unassembled WGS sequence"/>
</dbReference>
<keyword evidence="1" id="KW-1133">Transmembrane helix</keyword>
<dbReference type="InterPro" id="IPR056632">
    <property type="entry name" value="DUF7730"/>
</dbReference>
<proteinExistence type="predicted"/>
<dbReference type="AlphaFoldDB" id="A0A9W9LJ39"/>
<accession>A0A9W9LJ39</accession>
<dbReference type="Pfam" id="PF24864">
    <property type="entry name" value="DUF7730"/>
    <property type="match status" value="1"/>
</dbReference>
<reference evidence="3" key="2">
    <citation type="journal article" date="2023" name="IMA Fungus">
        <title>Comparative genomic study of the Penicillium genus elucidates a diverse pangenome and 15 lateral gene transfer events.</title>
        <authorList>
            <person name="Petersen C."/>
            <person name="Sorensen T."/>
            <person name="Nielsen M.R."/>
            <person name="Sondergaard T.E."/>
            <person name="Sorensen J.L."/>
            <person name="Fitzpatrick D.A."/>
            <person name="Frisvad J.C."/>
            <person name="Nielsen K.L."/>
        </authorList>
    </citation>
    <scope>NUCLEOTIDE SEQUENCE</scope>
    <source>
        <strain evidence="3">IBT 26290</strain>
    </source>
</reference>
<keyword evidence="4" id="KW-1185">Reference proteome</keyword>
<comment type="caution">
    <text evidence="3">The sequence shown here is derived from an EMBL/GenBank/DDBJ whole genome shotgun (WGS) entry which is preliminary data.</text>
</comment>
<name>A0A9W9LJ39_9EURO</name>
<evidence type="ECO:0000259" key="2">
    <source>
        <dbReference type="Pfam" id="PF24864"/>
    </source>
</evidence>
<feature type="domain" description="DUF7730" evidence="2">
    <location>
        <begin position="91"/>
        <end position="301"/>
    </location>
</feature>
<gene>
    <name evidence="3" type="ORF">N7482_006594</name>
</gene>
<evidence type="ECO:0000256" key="1">
    <source>
        <dbReference type="SAM" id="Phobius"/>
    </source>
</evidence>
<feature type="transmembrane region" description="Helical" evidence="1">
    <location>
        <begin position="22"/>
        <end position="42"/>
    </location>
</feature>
<keyword evidence="1" id="KW-0812">Transmembrane</keyword>
<protein>
    <recommendedName>
        <fullName evidence="2">DUF7730 domain-containing protein</fullName>
    </recommendedName>
</protein>